<dbReference type="GO" id="GO:0019843">
    <property type="term" value="F:rRNA binding"/>
    <property type="evidence" value="ECO:0007669"/>
    <property type="project" value="UniProtKB-UniRule"/>
</dbReference>
<dbReference type="GO" id="GO:0005840">
    <property type="term" value="C:ribosome"/>
    <property type="evidence" value="ECO:0007669"/>
    <property type="project" value="UniProtKB-KW"/>
</dbReference>
<keyword evidence="5" id="KW-0694">RNA-binding</keyword>
<reference evidence="7 8" key="1">
    <citation type="journal article" date="2016" name="Nat. Commun.">
        <title>Thousands of microbial genomes shed light on interconnected biogeochemical processes in an aquifer system.</title>
        <authorList>
            <person name="Anantharaman K."/>
            <person name="Brown C.T."/>
            <person name="Hug L.A."/>
            <person name="Sharon I."/>
            <person name="Castelle C.J."/>
            <person name="Probst A.J."/>
            <person name="Thomas B.C."/>
            <person name="Singh A."/>
            <person name="Wilkins M.J."/>
            <person name="Karaoz U."/>
            <person name="Brodie E.L."/>
            <person name="Williams K.H."/>
            <person name="Hubbard S.S."/>
            <person name="Banfield J.F."/>
        </authorList>
    </citation>
    <scope>NUCLEOTIDE SEQUENCE [LARGE SCALE GENOMIC DNA]</scope>
</reference>
<keyword evidence="2 5" id="KW-0689">Ribosomal protein</keyword>
<comment type="function">
    <text evidence="5">One of the primary rRNA binding proteins, this protein initially binds near the 5'-end of the 23S rRNA. It is important during the early stages of 50S assembly. It makes multiple contacts with different domains of the 23S rRNA in the assembled 50S subunit and ribosome.</text>
</comment>
<dbReference type="GO" id="GO:0003735">
    <property type="term" value="F:structural constituent of ribosome"/>
    <property type="evidence" value="ECO:0007669"/>
    <property type="project" value="InterPro"/>
</dbReference>
<keyword evidence="3 5" id="KW-0687">Ribonucleoprotein</keyword>
<dbReference type="Gene3D" id="3.40.1370.10">
    <property type="match status" value="1"/>
</dbReference>
<dbReference type="EMBL" id="MGEK01000007">
    <property type="protein sequence ID" value="OGL82805.1"/>
    <property type="molecule type" value="Genomic_DNA"/>
</dbReference>
<dbReference type="PANTHER" id="PTHR10746">
    <property type="entry name" value="50S RIBOSOMAL PROTEIN L4"/>
    <property type="match status" value="1"/>
</dbReference>
<dbReference type="InterPro" id="IPR013005">
    <property type="entry name" value="Ribosomal_uL4-like"/>
</dbReference>
<proteinExistence type="inferred from homology"/>
<comment type="caution">
    <text evidence="7">The sequence shown here is derived from an EMBL/GenBank/DDBJ whole genome shotgun (WGS) entry which is preliminary data.</text>
</comment>
<evidence type="ECO:0000256" key="6">
    <source>
        <dbReference type="SAM" id="MobiDB-lite"/>
    </source>
</evidence>
<evidence type="ECO:0000256" key="1">
    <source>
        <dbReference type="ARBA" id="ARBA00010528"/>
    </source>
</evidence>
<sequence length="222" mass="24900">MIKIKVYNQQGVAVGEKSLNEKIFGVKAQSALVEQVVVAERANARRPLAHTKTKGEVRGGGRKPWRQKGTGRARQGSIRAPQWRGGGVVFGPRKERHYDVRINKKMKRKALLMALSDKVINERLVVLDHLDVGGKTKDWHTLSRGLWSSIVPTLHRQPTILLITPTISMSIKRSVQNVPNVSAIRADSLNISSILKHAYTLTTVEGVDFLERWLAIKKKAHR</sequence>
<comment type="subunit">
    <text evidence="5">Part of the 50S ribosomal subunit.</text>
</comment>
<dbReference type="Proteomes" id="UP000176846">
    <property type="component" value="Unassembled WGS sequence"/>
</dbReference>
<dbReference type="InterPro" id="IPR023574">
    <property type="entry name" value="Ribosomal_uL4_dom_sf"/>
</dbReference>
<feature type="region of interest" description="Disordered" evidence="6">
    <location>
        <begin position="52"/>
        <end position="77"/>
    </location>
</feature>
<organism evidence="7 8">
    <name type="scientific">Candidatus Uhrbacteria bacterium RIFCSPLOWO2_01_FULL_47_25</name>
    <dbReference type="NCBI Taxonomy" id="1802402"/>
    <lineage>
        <taxon>Bacteria</taxon>
        <taxon>Candidatus Uhriibacteriota</taxon>
    </lineage>
</organism>
<comment type="similarity">
    <text evidence="1 5">Belongs to the universal ribosomal protein uL4 family.</text>
</comment>
<gene>
    <name evidence="5" type="primary">rplD</name>
    <name evidence="7" type="ORF">A2936_01940</name>
</gene>
<comment type="function">
    <text evidence="5">Forms part of the polypeptide exit tunnel.</text>
</comment>
<dbReference type="HAMAP" id="MF_01328_B">
    <property type="entry name" value="Ribosomal_uL4_B"/>
    <property type="match status" value="1"/>
</dbReference>
<evidence type="ECO:0000313" key="8">
    <source>
        <dbReference type="Proteomes" id="UP000176846"/>
    </source>
</evidence>
<keyword evidence="5" id="KW-0699">rRNA-binding</keyword>
<evidence type="ECO:0000256" key="4">
    <source>
        <dbReference type="ARBA" id="ARBA00035244"/>
    </source>
</evidence>
<protein>
    <recommendedName>
        <fullName evidence="4 5">Large ribosomal subunit protein uL4</fullName>
    </recommendedName>
</protein>
<accession>A0A1F7UX03</accession>
<dbReference type="AlphaFoldDB" id="A0A1F7UX03"/>
<dbReference type="NCBIfam" id="TIGR03953">
    <property type="entry name" value="rplD_bact"/>
    <property type="match status" value="1"/>
</dbReference>
<dbReference type="Pfam" id="PF00573">
    <property type="entry name" value="Ribosomal_L4"/>
    <property type="match status" value="1"/>
</dbReference>
<evidence type="ECO:0000256" key="2">
    <source>
        <dbReference type="ARBA" id="ARBA00022980"/>
    </source>
</evidence>
<evidence type="ECO:0000313" key="7">
    <source>
        <dbReference type="EMBL" id="OGL82805.1"/>
    </source>
</evidence>
<evidence type="ECO:0000256" key="3">
    <source>
        <dbReference type="ARBA" id="ARBA00023274"/>
    </source>
</evidence>
<dbReference type="SUPFAM" id="SSF52166">
    <property type="entry name" value="Ribosomal protein L4"/>
    <property type="match status" value="1"/>
</dbReference>
<dbReference type="InterPro" id="IPR002136">
    <property type="entry name" value="Ribosomal_uL4"/>
</dbReference>
<dbReference type="PANTHER" id="PTHR10746:SF6">
    <property type="entry name" value="LARGE RIBOSOMAL SUBUNIT PROTEIN UL4M"/>
    <property type="match status" value="1"/>
</dbReference>
<evidence type="ECO:0000256" key="5">
    <source>
        <dbReference type="HAMAP-Rule" id="MF_01328"/>
    </source>
</evidence>
<dbReference type="GO" id="GO:1990904">
    <property type="term" value="C:ribonucleoprotein complex"/>
    <property type="evidence" value="ECO:0007669"/>
    <property type="project" value="UniProtKB-KW"/>
</dbReference>
<feature type="compositionally biased region" description="Basic residues" evidence="6">
    <location>
        <begin position="60"/>
        <end position="71"/>
    </location>
</feature>
<name>A0A1F7UX03_9BACT</name>
<dbReference type="GO" id="GO:0006412">
    <property type="term" value="P:translation"/>
    <property type="evidence" value="ECO:0007669"/>
    <property type="project" value="UniProtKB-UniRule"/>
</dbReference>